<dbReference type="EMBL" id="FNIX01000019">
    <property type="protein sequence ID" value="SDP90254.1"/>
    <property type="molecule type" value="Genomic_DNA"/>
</dbReference>
<evidence type="ECO:0000313" key="1">
    <source>
        <dbReference type="EMBL" id="SDP90254.1"/>
    </source>
</evidence>
<dbReference type="Proteomes" id="UP000199691">
    <property type="component" value="Unassembled WGS sequence"/>
</dbReference>
<sequence length="93" mass="9918">MLLTLVVDNPGVGGGLLQQPLMRGLARVFLRALQRRFVEEIDAVSARVTTVVELPTSHSPILSAPDDLAAAQILPVPAPWVTSVFTFAGVSRV</sequence>
<evidence type="ECO:0000313" key="2">
    <source>
        <dbReference type="Proteomes" id="UP000199691"/>
    </source>
</evidence>
<organism evidence="1 2">
    <name type="scientific">Lentzea jiangxiensis</name>
    <dbReference type="NCBI Taxonomy" id="641025"/>
    <lineage>
        <taxon>Bacteria</taxon>
        <taxon>Bacillati</taxon>
        <taxon>Actinomycetota</taxon>
        <taxon>Actinomycetes</taxon>
        <taxon>Pseudonocardiales</taxon>
        <taxon>Pseudonocardiaceae</taxon>
        <taxon>Lentzea</taxon>
    </lineage>
</organism>
<accession>A0A1H0WHP7</accession>
<reference evidence="2" key="1">
    <citation type="submission" date="2016-10" db="EMBL/GenBank/DDBJ databases">
        <authorList>
            <person name="Varghese N."/>
            <person name="Submissions S."/>
        </authorList>
    </citation>
    <scope>NUCLEOTIDE SEQUENCE [LARGE SCALE GENOMIC DNA]</scope>
    <source>
        <strain evidence="2">CGMCC 4.6609</strain>
    </source>
</reference>
<name>A0A1H0WHP7_9PSEU</name>
<gene>
    <name evidence="1" type="ORF">SAMN05421507_119134</name>
</gene>
<protein>
    <submittedName>
        <fullName evidence="1">Uncharacterized protein</fullName>
    </submittedName>
</protein>
<dbReference type="STRING" id="641025.SAMN05421507_119134"/>
<keyword evidence="2" id="KW-1185">Reference proteome</keyword>
<proteinExistence type="predicted"/>
<dbReference type="AlphaFoldDB" id="A0A1H0WHP7"/>